<reference evidence="2" key="2">
    <citation type="submission" date="2020-05" db="UniProtKB">
        <authorList>
            <consortium name="EnsemblMetazoa"/>
        </authorList>
    </citation>
    <scope>IDENTIFICATION</scope>
</reference>
<evidence type="ECO:0000313" key="2">
    <source>
        <dbReference type="EnsemblMetazoa" id="ASIC015689-PA"/>
    </source>
</evidence>
<dbReference type="EnsemblMetazoa" id="ASIC015689-RA">
    <property type="protein sequence ID" value="ASIC015689-PA"/>
    <property type="gene ID" value="ASIC015689"/>
</dbReference>
<dbReference type="Proteomes" id="UP000030765">
    <property type="component" value="Unassembled WGS sequence"/>
</dbReference>
<proteinExistence type="predicted"/>
<reference evidence="1 3" key="1">
    <citation type="journal article" date="2014" name="BMC Genomics">
        <title>Genome sequence of Anopheles sinensis provides insight into genetics basis of mosquito competence for malaria parasites.</title>
        <authorList>
            <person name="Zhou D."/>
            <person name="Zhang D."/>
            <person name="Ding G."/>
            <person name="Shi L."/>
            <person name="Hou Q."/>
            <person name="Ye Y."/>
            <person name="Xu Y."/>
            <person name="Zhou H."/>
            <person name="Xiong C."/>
            <person name="Li S."/>
            <person name="Yu J."/>
            <person name="Hong S."/>
            <person name="Yu X."/>
            <person name="Zou P."/>
            <person name="Chen C."/>
            <person name="Chang X."/>
            <person name="Wang W."/>
            <person name="Lv Y."/>
            <person name="Sun Y."/>
            <person name="Ma L."/>
            <person name="Shen B."/>
            <person name="Zhu C."/>
        </authorList>
    </citation>
    <scope>NUCLEOTIDE SEQUENCE [LARGE SCALE GENOMIC DNA]</scope>
</reference>
<accession>A0A084WBQ3</accession>
<keyword evidence="1" id="KW-0223">Dioxygenase</keyword>
<dbReference type="EMBL" id="KE525332">
    <property type="protein sequence ID" value="KFB47647.1"/>
    <property type="molecule type" value="Genomic_DNA"/>
</dbReference>
<gene>
    <name evidence="1" type="ORF">ZHAS_00015689</name>
</gene>
<evidence type="ECO:0000313" key="3">
    <source>
        <dbReference type="Proteomes" id="UP000030765"/>
    </source>
</evidence>
<keyword evidence="1" id="KW-0560">Oxidoreductase</keyword>
<dbReference type="EMBL" id="ATLV01022415">
    <property type="status" value="NOT_ANNOTATED_CDS"/>
    <property type="molecule type" value="Genomic_DNA"/>
</dbReference>
<protein>
    <submittedName>
        <fullName evidence="1 2">Biphenyl dioxygenase subunit beta (Biphenyl 2,3-dioxygenase)</fullName>
    </submittedName>
</protein>
<dbReference type="GO" id="GO:0051213">
    <property type="term" value="F:dioxygenase activity"/>
    <property type="evidence" value="ECO:0007669"/>
    <property type="project" value="UniProtKB-KW"/>
</dbReference>
<dbReference type="VEuPathDB" id="VectorBase:ASIC015689"/>
<organism evidence="1">
    <name type="scientific">Anopheles sinensis</name>
    <name type="common">Mosquito</name>
    <dbReference type="NCBI Taxonomy" id="74873"/>
    <lineage>
        <taxon>Eukaryota</taxon>
        <taxon>Metazoa</taxon>
        <taxon>Ecdysozoa</taxon>
        <taxon>Arthropoda</taxon>
        <taxon>Hexapoda</taxon>
        <taxon>Insecta</taxon>
        <taxon>Pterygota</taxon>
        <taxon>Neoptera</taxon>
        <taxon>Endopterygota</taxon>
        <taxon>Diptera</taxon>
        <taxon>Nematocera</taxon>
        <taxon>Culicoidea</taxon>
        <taxon>Culicidae</taxon>
        <taxon>Anophelinae</taxon>
        <taxon>Anopheles</taxon>
    </lineage>
</organism>
<name>A0A084WBQ3_ANOSI</name>
<keyword evidence="3" id="KW-1185">Reference proteome</keyword>
<sequence>MGIIHRFVQNETRPTLCTAPASSTVVYLRELRTRQILRRSDITIAEGSSRRKATVPCGHHGIPEWFGFKRGDSPVRSLKSCGLWAICGRGAKADRFYLLTFFAPSFPTDGRKIGLLICIPLFQRPRRCQTHTGRAHLNKDKVICVRRHFFGPLTTTRPVGTFAFQDAPFESPDRRPFYGALIPFIPGGARALTHGLSSSAEVCRCLPKVSYSDNTCLGAEESTSWLIFWLLSLPTSCRKLKPQSPSTTGMCSLCSTRRKLLARSAPDCGLSHHSYNRTITRSDLVMAPNRSGGRGKVARNCRYRLGMTLSDENAALSAILFALSQGT</sequence>
<evidence type="ECO:0000313" key="1">
    <source>
        <dbReference type="EMBL" id="KFB47647.1"/>
    </source>
</evidence>
<dbReference type="AlphaFoldDB" id="A0A084WBQ3"/>